<evidence type="ECO:0000313" key="1">
    <source>
        <dbReference type="EMBL" id="PTC27857.1"/>
    </source>
</evidence>
<dbReference type="Proteomes" id="UP000240571">
    <property type="component" value="Unassembled WGS sequence"/>
</dbReference>
<dbReference type="EMBL" id="PYWW01000038">
    <property type="protein sequence ID" value="PTC27857.1"/>
    <property type="molecule type" value="Genomic_DNA"/>
</dbReference>
<dbReference type="AlphaFoldDB" id="A0A2T4FWT3"/>
<gene>
    <name evidence="1" type="ORF">C9382_15490</name>
</gene>
<reference evidence="1 2" key="1">
    <citation type="submission" date="2018-03" db="EMBL/GenBank/DDBJ databases">
        <title>Diversity of bacteria associated with corn roots inoculated with woodland soils in Canada, and Description of Pseudomonas aylmerense sp. nov.</title>
        <authorList>
            <person name="Tambong J.T."/>
            <person name="Xu R."/>
            <person name="Tchagang C."/>
        </authorList>
    </citation>
    <scope>NUCLEOTIDE SEQUENCE [LARGE SCALE GENOMIC DNA]</scope>
    <source>
        <strain evidence="1 2">S1E44</strain>
    </source>
</reference>
<dbReference type="OrthoDB" id="7029997at2"/>
<protein>
    <submittedName>
        <fullName evidence="1">Uncharacterized protein</fullName>
    </submittedName>
</protein>
<sequence>MRACPRRRWVSHRNYRLNHRFREQARSHIGDVFQVGTGLCNPLKGWRVHIPAPGDALPAVTCIPARQAPNEMA</sequence>
<organism evidence="1 2">
    <name type="scientific">Pseudomonas aylmerensis</name>
    <dbReference type="NCBI Taxonomy" id="1869229"/>
    <lineage>
        <taxon>Bacteria</taxon>
        <taxon>Pseudomonadati</taxon>
        <taxon>Pseudomonadota</taxon>
        <taxon>Gammaproteobacteria</taxon>
        <taxon>Pseudomonadales</taxon>
        <taxon>Pseudomonadaceae</taxon>
        <taxon>Pseudomonas</taxon>
    </lineage>
</organism>
<evidence type="ECO:0000313" key="2">
    <source>
        <dbReference type="Proteomes" id="UP000240571"/>
    </source>
</evidence>
<name>A0A2T4FWT3_9PSED</name>
<proteinExistence type="predicted"/>
<comment type="caution">
    <text evidence="1">The sequence shown here is derived from an EMBL/GenBank/DDBJ whole genome shotgun (WGS) entry which is preliminary data.</text>
</comment>
<accession>A0A2T4FWT3</accession>